<evidence type="ECO:0000256" key="6">
    <source>
        <dbReference type="ARBA" id="ARBA00022692"/>
    </source>
</evidence>
<keyword evidence="3 14" id="KW-0813">Transport</keyword>
<dbReference type="RefSeq" id="WP_127698808.1">
    <property type="nucleotide sequence ID" value="NZ_SACS01000008.1"/>
</dbReference>
<feature type="topological domain" description="Cytoplasmic" evidence="14">
    <location>
        <begin position="167"/>
        <end position="177"/>
    </location>
</feature>
<evidence type="ECO:0000256" key="15">
    <source>
        <dbReference type="SAM" id="Phobius"/>
    </source>
</evidence>
<feature type="transmembrane region" description="Helical" evidence="15">
    <location>
        <begin position="69"/>
        <end position="86"/>
    </location>
</feature>
<dbReference type="Gene3D" id="1.20.1550.10">
    <property type="entry name" value="DsbB-like"/>
    <property type="match status" value="1"/>
</dbReference>
<dbReference type="InterPro" id="IPR023380">
    <property type="entry name" value="DsbB-like_sf"/>
</dbReference>
<dbReference type="PANTHER" id="PTHR36570">
    <property type="entry name" value="DISULFIDE BOND FORMATION PROTEIN B"/>
    <property type="match status" value="1"/>
</dbReference>
<evidence type="ECO:0000256" key="12">
    <source>
        <dbReference type="ARBA" id="ARBA00023186"/>
    </source>
</evidence>
<feature type="topological domain" description="Cytoplasmic" evidence="14">
    <location>
        <begin position="1"/>
        <end position="14"/>
    </location>
</feature>
<proteinExistence type="inferred from homology"/>
<evidence type="ECO:0000256" key="5">
    <source>
        <dbReference type="ARBA" id="ARBA00022519"/>
    </source>
</evidence>
<evidence type="ECO:0000256" key="2">
    <source>
        <dbReference type="ARBA" id="ARBA00008823"/>
    </source>
</evidence>
<feature type="transmembrane region" description="Helical" evidence="15">
    <location>
        <begin position="12"/>
        <end position="32"/>
    </location>
</feature>
<keyword evidence="9 14" id="KW-0560">Oxidoreductase</keyword>
<comment type="subcellular location">
    <subcellularLocation>
        <location evidence="1">Cell inner membrane</location>
        <topology evidence="1">Multi-pass membrane protein</topology>
    </subcellularLocation>
    <subcellularLocation>
        <location evidence="14">Cell membrane</location>
        <topology evidence="14">Multi-pass membrane protein</topology>
    </subcellularLocation>
</comment>
<protein>
    <recommendedName>
        <fullName evidence="14">Disulfide bond formation protein B</fullName>
    </recommendedName>
    <alternativeName>
        <fullName evidence="14">Disulfide oxidoreductase</fullName>
    </alternativeName>
</protein>
<evidence type="ECO:0000256" key="10">
    <source>
        <dbReference type="ARBA" id="ARBA00023136"/>
    </source>
</evidence>
<keyword evidence="13 14" id="KW-0676">Redox-active center</keyword>
<dbReference type="GO" id="GO:0006457">
    <property type="term" value="P:protein folding"/>
    <property type="evidence" value="ECO:0007669"/>
    <property type="project" value="InterPro"/>
</dbReference>
<organism evidence="16 17">
    <name type="scientific">Rheinheimera riviphila</name>
    <dbReference type="NCBI Taxonomy" id="1834037"/>
    <lineage>
        <taxon>Bacteria</taxon>
        <taxon>Pseudomonadati</taxon>
        <taxon>Pseudomonadota</taxon>
        <taxon>Gammaproteobacteria</taxon>
        <taxon>Chromatiales</taxon>
        <taxon>Chromatiaceae</taxon>
        <taxon>Rheinheimera</taxon>
    </lineage>
</organism>
<dbReference type="NCBIfam" id="NF002485">
    <property type="entry name" value="PRK01749.1"/>
    <property type="match status" value="1"/>
</dbReference>
<dbReference type="GO" id="GO:0009055">
    <property type="term" value="F:electron transfer activity"/>
    <property type="evidence" value="ECO:0007669"/>
    <property type="project" value="UniProtKB-UniRule"/>
</dbReference>
<keyword evidence="5" id="KW-0997">Cell inner membrane</keyword>
<evidence type="ECO:0000256" key="7">
    <source>
        <dbReference type="ARBA" id="ARBA00022982"/>
    </source>
</evidence>
<keyword evidence="10 14" id="KW-0472">Membrane</keyword>
<feature type="topological domain" description="Periplasmic" evidence="14">
    <location>
        <begin position="32"/>
        <end position="49"/>
    </location>
</feature>
<dbReference type="InterPro" id="IPR003752">
    <property type="entry name" value="DiS_bond_form_DsbB/BdbC"/>
</dbReference>
<feature type="transmembrane region" description="Helical" evidence="15">
    <location>
        <begin position="147"/>
        <end position="165"/>
    </location>
</feature>
<dbReference type="InterPro" id="IPR022920">
    <property type="entry name" value="Disulphide_bond_form_DsbB"/>
</dbReference>
<dbReference type="AlphaFoldDB" id="A0A437QT43"/>
<gene>
    <name evidence="14 16" type="primary">dsbB</name>
    <name evidence="16" type="ORF">EOE67_09255</name>
</gene>
<dbReference type="OrthoDB" id="3711263at2"/>
<dbReference type="Proteomes" id="UP000283077">
    <property type="component" value="Unassembled WGS sequence"/>
</dbReference>
<evidence type="ECO:0000256" key="14">
    <source>
        <dbReference type="HAMAP-Rule" id="MF_00286"/>
    </source>
</evidence>
<dbReference type="Pfam" id="PF02600">
    <property type="entry name" value="DsbB"/>
    <property type="match status" value="1"/>
</dbReference>
<comment type="caution">
    <text evidence="16">The sequence shown here is derived from an EMBL/GenBank/DDBJ whole genome shotgun (WGS) entry which is preliminary data.</text>
</comment>
<keyword evidence="6 14" id="KW-0812">Transmembrane</keyword>
<keyword evidence="11 14" id="KW-1015">Disulfide bond</keyword>
<feature type="transmembrane region" description="Helical" evidence="15">
    <location>
        <begin position="44"/>
        <end position="63"/>
    </location>
</feature>
<evidence type="ECO:0000256" key="3">
    <source>
        <dbReference type="ARBA" id="ARBA00022448"/>
    </source>
</evidence>
<reference evidence="16 17" key="1">
    <citation type="submission" date="2019-01" db="EMBL/GenBank/DDBJ databases">
        <authorList>
            <person name="Chen W.-M."/>
        </authorList>
    </citation>
    <scope>NUCLEOTIDE SEQUENCE [LARGE SCALE GENOMIC DNA]</scope>
    <source>
        <strain evidence="16 17">KYPC3</strain>
    </source>
</reference>
<evidence type="ECO:0000256" key="11">
    <source>
        <dbReference type="ARBA" id="ARBA00023157"/>
    </source>
</evidence>
<evidence type="ECO:0000313" key="17">
    <source>
        <dbReference type="Proteomes" id="UP000283077"/>
    </source>
</evidence>
<dbReference type="InterPro" id="IPR050183">
    <property type="entry name" value="DsbB"/>
</dbReference>
<keyword evidence="12 14" id="KW-0143">Chaperone</keyword>
<evidence type="ECO:0000256" key="9">
    <source>
        <dbReference type="ARBA" id="ARBA00023002"/>
    </source>
</evidence>
<comment type="caution">
    <text evidence="14">Lacks conserved residue(s) required for the propagation of feature annotation.</text>
</comment>
<dbReference type="SUPFAM" id="SSF158442">
    <property type="entry name" value="DsbB-like"/>
    <property type="match status" value="1"/>
</dbReference>
<keyword evidence="17" id="KW-1185">Reference proteome</keyword>
<dbReference type="GO" id="GO:0005886">
    <property type="term" value="C:plasma membrane"/>
    <property type="evidence" value="ECO:0007669"/>
    <property type="project" value="UniProtKB-SubCell"/>
</dbReference>
<dbReference type="GO" id="GO:0015035">
    <property type="term" value="F:protein-disulfide reductase activity"/>
    <property type="evidence" value="ECO:0007669"/>
    <property type="project" value="UniProtKB-UniRule"/>
</dbReference>
<feature type="disulfide bond" description="Redox-active" evidence="14">
    <location>
        <begin position="107"/>
        <end position="133"/>
    </location>
</feature>
<dbReference type="PANTHER" id="PTHR36570:SF2">
    <property type="entry name" value="DISULFIDE BOND FORMATION PROTEIN B"/>
    <property type="match status" value="1"/>
</dbReference>
<sequence>MFAAVARWPKQRWPWVLLSFSALTLLLVALYFQYGMSLGPCTKCVYQRFAIIGILFAGLVGLWGRESALLRWSAYIGWAVAAGWGLKIAHDQVLVEELVKNGGFSTCAVFAEFPSWLPLDSWIPFIFNPTGVCGDVAWQFLGYSMPFWMRIIFAVYLLAVLVVMASQLKKHKYNPYD</sequence>
<accession>A0A437QT43</accession>
<keyword evidence="7 14" id="KW-0249">Electron transport</keyword>
<evidence type="ECO:0000313" key="16">
    <source>
        <dbReference type="EMBL" id="RVU37654.1"/>
    </source>
</evidence>
<evidence type="ECO:0000256" key="13">
    <source>
        <dbReference type="ARBA" id="ARBA00023284"/>
    </source>
</evidence>
<evidence type="ECO:0000256" key="8">
    <source>
        <dbReference type="ARBA" id="ARBA00022989"/>
    </source>
</evidence>
<evidence type="ECO:0000256" key="4">
    <source>
        <dbReference type="ARBA" id="ARBA00022475"/>
    </source>
</evidence>
<comment type="function">
    <text evidence="14">Required for disulfide bond formation in some periplasmic proteins. Acts by oxidizing the DsbA protein.</text>
</comment>
<evidence type="ECO:0000256" key="1">
    <source>
        <dbReference type="ARBA" id="ARBA00004429"/>
    </source>
</evidence>
<feature type="disulfide bond" description="Redox-active" evidence="14">
    <location>
        <begin position="41"/>
        <end position="44"/>
    </location>
</feature>
<keyword evidence="8 14" id="KW-1133">Transmembrane helix</keyword>
<keyword evidence="4 14" id="KW-1003">Cell membrane</keyword>
<name>A0A437QT43_9GAMM</name>
<dbReference type="HAMAP" id="MF_00286">
    <property type="entry name" value="DsbB"/>
    <property type="match status" value="1"/>
</dbReference>
<comment type="similarity">
    <text evidence="2 14">Belongs to the DsbB family.</text>
</comment>
<dbReference type="EMBL" id="SACS01000008">
    <property type="protein sequence ID" value="RVU37654.1"/>
    <property type="molecule type" value="Genomic_DNA"/>
</dbReference>